<proteinExistence type="predicted"/>
<dbReference type="OrthoDB" id="2086630at2"/>
<evidence type="ECO:0000313" key="1">
    <source>
        <dbReference type="EMBL" id="SUQ15006.1"/>
    </source>
</evidence>
<reference evidence="2" key="1">
    <citation type="submission" date="2017-07" db="EMBL/GenBank/DDBJ databases">
        <authorList>
            <person name="Varghese N."/>
            <person name="Submissions S."/>
        </authorList>
    </citation>
    <scope>NUCLEOTIDE SEQUENCE [LARGE SCALE GENOMIC DNA]</scope>
    <source>
        <strain evidence="2">NLAE-zl-C134</strain>
    </source>
</reference>
<dbReference type="RefSeq" id="WP_109712420.1">
    <property type="nucleotide sequence ID" value="NZ_QGDS01000009.1"/>
</dbReference>
<name>A0A315ZTN1_9FIRM</name>
<protein>
    <submittedName>
        <fullName evidence="1">Uncharacterized protein</fullName>
    </submittedName>
</protein>
<dbReference type="AlphaFoldDB" id="A0A315ZTN1"/>
<gene>
    <name evidence="1" type="ORF">SAMN05216529_10957</name>
</gene>
<accession>A0A315ZTN1</accession>
<organism evidence="1 2">
    <name type="scientific">Faecalicatena contorta</name>
    <dbReference type="NCBI Taxonomy" id="39482"/>
    <lineage>
        <taxon>Bacteria</taxon>
        <taxon>Bacillati</taxon>
        <taxon>Bacillota</taxon>
        <taxon>Clostridia</taxon>
        <taxon>Lachnospirales</taxon>
        <taxon>Lachnospiraceae</taxon>
        <taxon>Faecalicatena</taxon>
    </lineage>
</organism>
<sequence length="63" mass="7197">MEILARFANKDEKLEKKGYDKIASELGEVYLPQNGIGYSDTIKFGISKFLWMPRITIEGVNMV</sequence>
<dbReference type="EMBL" id="UHJJ01000009">
    <property type="protein sequence ID" value="SUQ15006.1"/>
    <property type="molecule type" value="Genomic_DNA"/>
</dbReference>
<keyword evidence="2" id="KW-1185">Reference proteome</keyword>
<dbReference type="Proteomes" id="UP000254051">
    <property type="component" value="Unassembled WGS sequence"/>
</dbReference>
<evidence type="ECO:0000313" key="2">
    <source>
        <dbReference type="Proteomes" id="UP000254051"/>
    </source>
</evidence>